<protein>
    <submittedName>
        <fullName evidence="2">Uncharacterized protein</fullName>
    </submittedName>
</protein>
<gene>
    <name evidence="2" type="ORF">XAT740_LOCUS45287</name>
</gene>
<proteinExistence type="predicted"/>
<sequence length="139" mass="16439">VTERPGYFLIPVVFHLFRPSGFYSLDLCPNSDERRQRREVRFVRRLLIIAMVTGCMSCPYILFFLRTQIFSNAERLPYAQRVSFIFLSFGYAIWMLVNLTYTDEVRKHLFSKIQCILPQLKRGRVEPGTTTYTNTRVMP</sequence>
<keyword evidence="1" id="KW-1133">Transmembrane helix</keyword>
<evidence type="ECO:0000313" key="3">
    <source>
        <dbReference type="Proteomes" id="UP000663828"/>
    </source>
</evidence>
<dbReference type="Gene3D" id="1.20.1070.10">
    <property type="entry name" value="Rhodopsin 7-helix transmembrane proteins"/>
    <property type="match status" value="1"/>
</dbReference>
<keyword evidence="3" id="KW-1185">Reference proteome</keyword>
<dbReference type="SUPFAM" id="SSF81321">
    <property type="entry name" value="Family A G protein-coupled receptor-like"/>
    <property type="match status" value="1"/>
</dbReference>
<organism evidence="2 3">
    <name type="scientific">Adineta ricciae</name>
    <name type="common">Rotifer</name>
    <dbReference type="NCBI Taxonomy" id="249248"/>
    <lineage>
        <taxon>Eukaryota</taxon>
        <taxon>Metazoa</taxon>
        <taxon>Spiralia</taxon>
        <taxon>Gnathifera</taxon>
        <taxon>Rotifera</taxon>
        <taxon>Eurotatoria</taxon>
        <taxon>Bdelloidea</taxon>
        <taxon>Adinetida</taxon>
        <taxon>Adinetidae</taxon>
        <taxon>Adineta</taxon>
    </lineage>
</organism>
<dbReference type="EMBL" id="CAJNOR010005887">
    <property type="protein sequence ID" value="CAF1578981.1"/>
    <property type="molecule type" value="Genomic_DNA"/>
</dbReference>
<comment type="caution">
    <text evidence="2">The sequence shown here is derived from an EMBL/GenBank/DDBJ whole genome shotgun (WGS) entry which is preliminary data.</text>
</comment>
<name>A0A815Z1G4_ADIRI</name>
<evidence type="ECO:0000256" key="1">
    <source>
        <dbReference type="SAM" id="Phobius"/>
    </source>
</evidence>
<feature type="non-terminal residue" evidence="2">
    <location>
        <position position="1"/>
    </location>
</feature>
<feature type="transmembrane region" description="Helical" evidence="1">
    <location>
        <begin position="78"/>
        <end position="97"/>
    </location>
</feature>
<feature type="transmembrane region" description="Helical" evidence="1">
    <location>
        <begin position="46"/>
        <end position="66"/>
    </location>
</feature>
<evidence type="ECO:0000313" key="2">
    <source>
        <dbReference type="EMBL" id="CAF1578981.1"/>
    </source>
</evidence>
<dbReference type="AlphaFoldDB" id="A0A815Z1G4"/>
<keyword evidence="1" id="KW-0472">Membrane</keyword>
<dbReference type="Proteomes" id="UP000663828">
    <property type="component" value="Unassembled WGS sequence"/>
</dbReference>
<reference evidence="2" key="1">
    <citation type="submission" date="2021-02" db="EMBL/GenBank/DDBJ databases">
        <authorList>
            <person name="Nowell W R."/>
        </authorList>
    </citation>
    <scope>NUCLEOTIDE SEQUENCE</scope>
</reference>
<accession>A0A815Z1G4</accession>
<keyword evidence="1" id="KW-0812">Transmembrane</keyword>